<dbReference type="EMBL" id="MDYN01000090">
    <property type="protein sequence ID" value="OQD78086.1"/>
    <property type="molecule type" value="Genomic_DNA"/>
</dbReference>
<sequence length="115" mass="12514">MAAWLDILSDTTGRSLVDTGRFEEIVQGMSHPNSQYPSLVYFAGNGNRIKALQALFPRNNITRKGAAGLIRVHLSTATAHTENPIIFAESGLETDIGDILFPLGKLSPSQSFNKK</sequence>
<dbReference type="Proteomes" id="UP000191672">
    <property type="component" value="Unassembled WGS sequence"/>
</dbReference>
<comment type="caution">
    <text evidence="1">The sequence shown here is derived from an EMBL/GenBank/DDBJ whole genome shotgun (WGS) entry which is preliminary data.</text>
</comment>
<evidence type="ECO:0000313" key="2">
    <source>
        <dbReference type="Proteomes" id="UP000191672"/>
    </source>
</evidence>
<organism evidence="1 2">
    <name type="scientific">Penicillium antarcticum</name>
    <dbReference type="NCBI Taxonomy" id="416450"/>
    <lineage>
        <taxon>Eukaryota</taxon>
        <taxon>Fungi</taxon>
        <taxon>Dikarya</taxon>
        <taxon>Ascomycota</taxon>
        <taxon>Pezizomycotina</taxon>
        <taxon>Eurotiomycetes</taxon>
        <taxon>Eurotiomycetidae</taxon>
        <taxon>Eurotiales</taxon>
        <taxon>Aspergillaceae</taxon>
        <taxon>Penicillium</taxon>
    </lineage>
</organism>
<accession>A0A1V6PNG7</accession>
<name>A0A1V6PNG7_9EURO</name>
<proteinExistence type="predicted"/>
<evidence type="ECO:0000313" key="1">
    <source>
        <dbReference type="EMBL" id="OQD78086.1"/>
    </source>
</evidence>
<keyword evidence="2" id="KW-1185">Reference proteome</keyword>
<reference evidence="2" key="1">
    <citation type="journal article" date="2017" name="Nat. Microbiol.">
        <title>Global analysis of biosynthetic gene clusters reveals vast potential of secondary metabolite production in Penicillium species.</title>
        <authorList>
            <person name="Nielsen J.C."/>
            <person name="Grijseels S."/>
            <person name="Prigent S."/>
            <person name="Ji B."/>
            <person name="Dainat J."/>
            <person name="Nielsen K.F."/>
            <person name="Frisvad J.C."/>
            <person name="Workman M."/>
            <person name="Nielsen J."/>
        </authorList>
    </citation>
    <scope>NUCLEOTIDE SEQUENCE [LARGE SCALE GENOMIC DNA]</scope>
    <source>
        <strain evidence="2">IBT 31811</strain>
    </source>
</reference>
<dbReference type="STRING" id="416450.A0A1V6PNG7"/>
<gene>
    <name evidence="1" type="ORF">PENANT_c090G06012</name>
</gene>
<dbReference type="AlphaFoldDB" id="A0A1V6PNG7"/>
<protein>
    <submittedName>
        <fullName evidence="1">Uncharacterized protein</fullName>
    </submittedName>
</protein>